<dbReference type="Proteomes" id="UP000183461">
    <property type="component" value="Unassembled WGS sequence"/>
</dbReference>
<keyword evidence="1" id="KW-1133">Transmembrane helix</keyword>
<reference evidence="2 3" key="1">
    <citation type="submission" date="2016-11" db="EMBL/GenBank/DDBJ databases">
        <authorList>
            <person name="Jaros S."/>
            <person name="Januszkiewicz K."/>
            <person name="Wedrychowicz H."/>
        </authorList>
    </citation>
    <scope>NUCLEOTIDE SEQUENCE [LARGE SCALE GENOMIC DNA]</scope>
    <source>
        <strain evidence="2 3">YL228</strain>
    </source>
</reference>
<gene>
    <name evidence="2" type="ORF">SAMN02910280_1310</name>
</gene>
<dbReference type="EMBL" id="FPIP01000002">
    <property type="protein sequence ID" value="SFW23899.1"/>
    <property type="molecule type" value="Genomic_DNA"/>
</dbReference>
<dbReference type="AlphaFoldDB" id="A0A1K1MLD3"/>
<dbReference type="InterPro" id="IPR009249">
    <property type="entry name" value="Ferredoxin-dep_bilin_Rdtase"/>
</dbReference>
<protein>
    <submittedName>
        <fullName evidence="2">Ferredoxin-dependent bilin reductase</fullName>
    </submittedName>
</protein>
<dbReference type="RefSeq" id="WP_072299663.1">
    <property type="nucleotide sequence ID" value="NZ_FPIP01000002.1"/>
</dbReference>
<dbReference type="GO" id="GO:0016636">
    <property type="term" value="F:oxidoreductase activity, acting on the CH-CH group of donors, iron-sulfur protein as acceptor"/>
    <property type="evidence" value="ECO:0007669"/>
    <property type="project" value="InterPro"/>
</dbReference>
<proteinExistence type="predicted"/>
<name>A0A1K1MLD3_RUMFL</name>
<keyword evidence="1" id="KW-0472">Membrane</keyword>
<sequence>MKDQSVKKKKKWPKVLLVIVVLIGALAGFIAFNASKNMKVMNRTLDSGMKTLSEHAEVTPVDAGEFSQIKMYGLMKFDVSQYNVKDIGNLSVMTVNMGFMQMVSYVITPYDKNMPLMSMDFMYILGNRKSYVEFYDLVPDKTADDYIETLASIKEFENKYSSFEDIATDPAWYDDLMTVALHKAGKRADDEKIEEMFCDAISCYMEKANELEELSDEEKAVKLELTKKYSDNLVEKGGVSTNVFKKQLGEEKTKEFFDKVFFGTEKYK</sequence>
<feature type="transmembrane region" description="Helical" evidence="1">
    <location>
        <begin position="87"/>
        <end position="107"/>
    </location>
</feature>
<dbReference type="GO" id="GO:0010024">
    <property type="term" value="P:phytochromobilin biosynthetic process"/>
    <property type="evidence" value="ECO:0007669"/>
    <property type="project" value="InterPro"/>
</dbReference>
<dbReference type="Pfam" id="PF05996">
    <property type="entry name" value="Fe_bilin_red"/>
    <property type="match status" value="1"/>
</dbReference>
<dbReference type="Gene3D" id="3.40.1500.20">
    <property type="match status" value="1"/>
</dbReference>
<evidence type="ECO:0000313" key="3">
    <source>
        <dbReference type="Proteomes" id="UP000183461"/>
    </source>
</evidence>
<organism evidence="2 3">
    <name type="scientific">Ruminococcus flavefaciens</name>
    <dbReference type="NCBI Taxonomy" id="1265"/>
    <lineage>
        <taxon>Bacteria</taxon>
        <taxon>Bacillati</taxon>
        <taxon>Bacillota</taxon>
        <taxon>Clostridia</taxon>
        <taxon>Eubacteriales</taxon>
        <taxon>Oscillospiraceae</taxon>
        <taxon>Ruminococcus</taxon>
    </lineage>
</organism>
<accession>A0A1K1MLD3</accession>
<dbReference type="GO" id="GO:0050897">
    <property type="term" value="F:cobalt ion binding"/>
    <property type="evidence" value="ECO:0007669"/>
    <property type="project" value="InterPro"/>
</dbReference>
<keyword evidence="1" id="KW-0812">Transmembrane</keyword>
<evidence type="ECO:0000256" key="1">
    <source>
        <dbReference type="SAM" id="Phobius"/>
    </source>
</evidence>
<evidence type="ECO:0000313" key="2">
    <source>
        <dbReference type="EMBL" id="SFW23899.1"/>
    </source>
</evidence>
<feature type="transmembrane region" description="Helical" evidence="1">
    <location>
        <begin position="12"/>
        <end position="32"/>
    </location>
</feature>